<evidence type="ECO:0000256" key="1">
    <source>
        <dbReference type="PROSITE-ProRule" id="PRU00042"/>
    </source>
</evidence>
<dbReference type="PANTHER" id="PTHR33936">
    <property type="entry name" value="PROTEIN CBG17840"/>
    <property type="match status" value="1"/>
</dbReference>
<dbReference type="Gene3D" id="3.30.160.60">
    <property type="entry name" value="Classic Zinc Finger"/>
    <property type="match status" value="1"/>
</dbReference>
<dbReference type="Proteomes" id="UP001566132">
    <property type="component" value="Unassembled WGS sequence"/>
</dbReference>
<keyword evidence="1" id="KW-0863">Zinc-finger</keyword>
<dbReference type="PANTHER" id="PTHR33936:SF25">
    <property type="entry name" value="C2H2-TYPE DOMAIN-CONTAINING PROTEIN"/>
    <property type="match status" value="1"/>
</dbReference>
<feature type="domain" description="C2H2-type" evidence="2">
    <location>
        <begin position="17"/>
        <end position="45"/>
    </location>
</feature>
<dbReference type="GO" id="GO:0008270">
    <property type="term" value="F:zinc ion binding"/>
    <property type="evidence" value="ECO:0007669"/>
    <property type="project" value="UniProtKB-KW"/>
</dbReference>
<accession>A0ABD1E043</accession>
<keyword evidence="1" id="KW-0479">Metal-binding</keyword>
<evidence type="ECO:0000313" key="4">
    <source>
        <dbReference type="Proteomes" id="UP001566132"/>
    </source>
</evidence>
<dbReference type="EMBL" id="JBDJPC010000016">
    <property type="protein sequence ID" value="KAL1488028.1"/>
    <property type="molecule type" value="Genomic_DNA"/>
</dbReference>
<keyword evidence="1" id="KW-0862">Zinc</keyword>
<dbReference type="AlphaFoldDB" id="A0ABD1E043"/>
<protein>
    <recommendedName>
        <fullName evidence="2">C2H2-type domain-containing protein</fullName>
    </recommendedName>
</protein>
<keyword evidence="4" id="KW-1185">Reference proteome</keyword>
<dbReference type="PROSITE" id="PS50157">
    <property type="entry name" value="ZINC_FINGER_C2H2_2"/>
    <property type="match status" value="1"/>
</dbReference>
<dbReference type="InterPro" id="IPR052797">
    <property type="entry name" value="RegFact_GeneExpr_CellDeath"/>
</dbReference>
<reference evidence="3 4" key="1">
    <citation type="submission" date="2024-05" db="EMBL/GenBank/DDBJ databases">
        <title>Genetic variation in Jamaican populations of the coffee berry borer (Hypothenemus hampei).</title>
        <authorList>
            <person name="Errbii M."/>
            <person name="Myrie A."/>
        </authorList>
    </citation>
    <scope>NUCLEOTIDE SEQUENCE [LARGE SCALE GENOMIC DNA]</scope>
    <source>
        <strain evidence="3">JA-Hopewell-2020-01-JO</strain>
        <tissue evidence="3">Whole body</tissue>
    </source>
</reference>
<proteinExistence type="predicted"/>
<evidence type="ECO:0000313" key="3">
    <source>
        <dbReference type="EMBL" id="KAL1488028.1"/>
    </source>
</evidence>
<organism evidence="3 4">
    <name type="scientific">Hypothenemus hampei</name>
    <name type="common">Coffee berry borer</name>
    <dbReference type="NCBI Taxonomy" id="57062"/>
    <lineage>
        <taxon>Eukaryota</taxon>
        <taxon>Metazoa</taxon>
        <taxon>Ecdysozoa</taxon>
        <taxon>Arthropoda</taxon>
        <taxon>Hexapoda</taxon>
        <taxon>Insecta</taxon>
        <taxon>Pterygota</taxon>
        <taxon>Neoptera</taxon>
        <taxon>Endopterygota</taxon>
        <taxon>Coleoptera</taxon>
        <taxon>Polyphaga</taxon>
        <taxon>Cucujiformia</taxon>
        <taxon>Curculionidae</taxon>
        <taxon>Scolytinae</taxon>
        <taxon>Hypothenemus</taxon>
    </lineage>
</organism>
<dbReference type="InterPro" id="IPR013087">
    <property type="entry name" value="Znf_C2H2_type"/>
</dbReference>
<name>A0ABD1E043_HYPHA</name>
<comment type="caution">
    <text evidence="3">The sequence shown here is derived from an EMBL/GenBank/DDBJ whole genome shotgun (WGS) entry which is preliminary data.</text>
</comment>
<gene>
    <name evidence="3" type="ORF">ABEB36_015401</name>
</gene>
<sequence>MERVNMMRKVAIKGEDLKFKYCEKSFSKNYNLNRHLKNVHAEKELETVPLITKKCHIFCILCSRANINGAYKSYNDYLSHLQDVHEIKVEEKELHFNRKDEFEGWRSSERRDVMYTFQSFVSNCSKTISKTGGSIKMDGTCPSRIVATFLTEGPITVKYI</sequence>
<evidence type="ECO:0000259" key="2">
    <source>
        <dbReference type="PROSITE" id="PS50157"/>
    </source>
</evidence>